<evidence type="ECO:0000313" key="1">
    <source>
        <dbReference type="EMBL" id="OAY21322.1"/>
    </source>
</evidence>
<proteinExistence type="predicted"/>
<sequence>MYSKVITRSKSSNDCTLVLLLISLLHNFITEVLGRYLQVILFFLNPPSYCYFFWEGFVG</sequence>
<reference evidence="1" key="1">
    <citation type="submission" date="2016-02" db="EMBL/GenBank/DDBJ databases">
        <title>WGS assembly of Manihot esculenta.</title>
        <authorList>
            <person name="Bredeson J.V."/>
            <person name="Prochnik S.E."/>
            <person name="Lyons J.B."/>
            <person name="Schmutz J."/>
            <person name="Grimwood J."/>
            <person name="Vrebalov J."/>
            <person name="Bart R.S."/>
            <person name="Amuge T."/>
            <person name="Ferguson M.E."/>
            <person name="Green R."/>
            <person name="Putnam N."/>
            <person name="Stites J."/>
            <person name="Rounsley S."/>
            <person name="Rokhsar D.S."/>
        </authorList>
    </citation>
    <scope>NUCLEOTIDE SEQUENCE [LARGE SCALE GENOMIC DNA]</scope>
    <source>
        <tissue evidence="1">Leaf</tissue>
    </source>
</reference>
<protein>
    <submittedName>
        <fullName evidence="1">Uncharacterized protein</fullName>
    </submittedName>
</protein>
<gene>
    <name evidence="1" type="ORF">MANES_S097700</name>
</gene>
<organism evidence="1">
    <name type="scientific">Manihot esculenta</name>
    <name type="common">Cassava</name>
    <name type="synonym">Jatropha manihot</name>
    <dbReference type="NCBI Taxonomy" id="3983"/>
    <lineage>
        <taxon>Eukaryota</taxon>
        <taxon>Viridiplantae</taxon>
        <taxon>Streptophyta</taxon>
        <taxon>Embryophyta</taxon>
        <taxon>Tracheophyta</taxon>
        <taxon>Spermatophyta</taxon>
        <taxon>Magnoliopsida</taxon>
        <taxon>eudicotyledons</taxon>
        <taxon>Gunneridae</taxon>
        <taxon>Pentapetalae</taxon>
        <taxon>rosids</taxon>
        <taxon>fabids</taxon>
        <taxon>Malpighiales</taxon>
        <taxon>Euphorbiaceae</taxon>
        <taxon>Crotonoideae</taxon>
        <taxon>Manihoteae</taxon>
        <taxon>Manihot</taxon>
    </lineage>
</organism>
<name>A0A199U9J8_MANES</name>
<dbReference type="AlphaFoldDB" id="A0A199U9J8"/>
<dbReference type="EMBL" id="KV451200">
    <property type="protein sequence ID" value="OAY21322.1"/>
    <property type="molecule type" value="Genomic_DNA"/>
</dbReference>
<accession>A0A199U9J8</accession>